<evidence type="ECO:0000256" key="3">
    <source>
        <dbReference type="ARBA" id="ARBA00023270"/>
    </source>
</evidence>
<dbReference type="NCBIfam" id="NF040954">
    <property type="entry name" value="Arch_KDGaldase"/>
    <property type="match status" value="1"/>
</dbReference>
<evidence type="ECO:0000256" key="1">
    <source>
        <dbReference type="ARBA" id="ARBA00004736"/>
    </source>
</evidence>
<feature type="binding site" evidence="8">
    <location>
        <position position="43"/>
    </location>
    <ligand>
        <name>pyruvate</name>
        <dbReference type="ChEBI" id="CHEBI:15361"/>
    </ligand>
</feature>
<dbReference type="EMBL" id="JFZT01000039">
    <property type="protein sequence ID" value="EZQ07062.1"/>
    <property type="molecule type" value="Genomic_DNA"/>
</dbReference>
<dbReference type="OrthoDB" id="350860at2157"/>
<accession>A0A031LPP7</accession>
<keyword evidence="4" id="KW-0119">Carbohydrate metabolism</keyword>
<evidence type="ECO:0000256" key="5">
    <source>
        <dbReference type="ARBA" id="ARBA00044756"/>
    </source>
</evidence>
<dbReference type="STRING" id="1160895.CM19_06860"/>
<gene>
    <name evidence="9" type="ORF">CM19_06860</name>
</gene>
<evidence type="ECO:0000256" key="8">
    <source>
        <dbReference type="PIRSR" id="PIRSR001365-2"/>
    </source>
</evidence>
<protein>
    <submittedName>
        <fullName evidence="9">2-dehydro-3-deoxyphosphogluconate aldolase</fullName>
    </submittedName>
</protein>
<dbReference type="InterPro" id="IPR013785">
    <property type="entry name" value="Aldolase_TIM"/>
</dbReference>
<keyword evidence="3" id="KW-0704">Schiff base</keyword>
<feature type="binding site" evidence="8">
    <location>
        <position position="192"/>
    </location>
    <ligand>
        <name>pyruvate</name>
        <dbReference type="ChEBI" id="CHEBI:15361"/>
    </ligand>
</feature>
<dbReference type="Pfam" id="PF00701">
    <property type="entry name" value="DHDPS"/>
    <property type="match status" value="1"/>
</dbReference>
<dbReference type="GO" id="GO:0008675">
    <property type="term" value="F:2-dehydro-3-deoxy-phosphogluconate aldolase activity"/>
    <property type="evidence" value="ECO:0007669"/>
    <property type="project" value="UniProtKB-ARBA"/>
</dbReference>
<dbReference type="PIRSF" id="PIRSF001365">
    <property type="entry name" value="DHDPS"/>
    <property type="match status" value="1"/>
</dbReference>
<name>A0A031LPP7_9CREN</name>
<dbReference type="AlphaFoldDB" id="A0A031LPP7"/>
<dbReference type="Gene3D" id="3.20.20.70">
    <property type="entry name" value="Aldolase class I"/>
    <property type="match status" value="1"/>
</dbReference>
<dbReference type="PANTHER" id="PTHR12128:SF66">
    <property type="entry name" value="4-HYDROXY-2-OXOGLUTARATE ALDOLASE, MITOCHONDRIAL"/>
    <property type="match status" value="1"/>
</dbReference>
<reference evidence="9 10" key="1">
    <citation type="submission" date="2014-03" db="EMBL/GenBank/DDBJ databases">
        <title>Draft genome sequence of the novel thermoacidophilic archaea Acidianus copahuensis ALE1 strain, isolated from Copahue volcanic area in Neuquen Argentina.</title>
        <authorList>
            <person name="Urbieta M.S."/>
            <person name="Rascovan N."/>
            <person name="Castro C."/>
            <person name="Revale S."/>
            <person name="Giaveno M.A."/>
            <person name="Vazquez M.P."/>
            <person name="Donati E.R."/>
        </authorList>
    </citation>
    <scope>NUCLEOTIDE SEQUENCE [LARGE SCALE GENOMIC DNA]</scope>
    <source>
        <strain evidence="9 10">ALE1</strain>
    </source>
</reference>
<comment type="subunit">
    <text evidence="6">Homotetramer; dimer of dimers.</text>
</comment>
<organism evidence="9 10">
    <name type="scientific">Candidatus Acidianus copahuensis</name>
    <dbReference type="NCBI Taxonomy" id="1160895"/>
    <lineage>
        <taxon>Archaea</taxon>
        <taxon>Thermoproteota</taxon>
        <taxon>Thermoprotei</taxon>
        <taxon>Sulfolobales</taxon>
        <taxon>Sulfolobaceae</taxon>
        <taxon>Acidianus</taxon>
    </lineage>
</organism>
<feature type="active site" description="Proton donor/acceptor" evidence="7">
    <location>
        <position position="128"/>
    </location>
</feature>
<dbReference type="RefSeq" id="WP_048099581.1">
    <property type="nucleotide sequence ID" value="NZ_JFZT01000039.1"/>
</dbReference>
<sequence>MEIVVPIVTPFTSDGKIDETKVRTHVENLLKKGVDIIFVNGTTGLGPALSAEEKRKMFDATIEVTDKVIFQVGSLNLSETMELVSYANKKDLIAVASYPPYYFSIPKEFIVKYFKDICSKSSNAVYLYNYPSATGKDVDADMVKEIGCISGVKDTNPDFAHTLRYKELGIKTYNGSDSLAMTSMASGLDGTVSGAGNYAPEILNQIRESLRNGDVGSAIKNQFVLIDLVNLTKRVGQFSAIYELVEEFQGYSVGYPRDPIYPLSKDSSEKLREEARKIWKK</sequence>
<dbReference type="GO" id="GO:0008840">
    <property type="term" value="F:4-hydroxy-tetrahydrodipicolinate synthase activity"/>
    <property type="evidence" value="ECO:0007669"/>
    <property type="project" value="TreeGrafter"/>
</dbReference>
<dbReference type="Proteomes" id="UP000024332">
    <property type="component" value="Unassembled WGS sequence"/>
</dbReference>
<dbReference type="PRINTS" id="PR00146">
    <property type="entry name" value="DHPICSNTHASE"/>
</dbReference>
<comment type="pathway">
    <text evidence="1">Carbohydrate acid metabolism; 2-dehydro-3-deoxy-D-gluconate degradation; D-glyceraldehyde 3-phosphate and pyruvate from 2-dehydro-3-deoxy-D-gluconate: step 2/2.</text>
</comment>
<dbReference type="PANTHER" id="PTHR12128">
    <property type="entry name" value="DIHYDRODIPICOLINATE SYNTHASE"/>
    <property type="match status" value="1"/>
</dbReference>
<dbReference type="InterPro" id="IPR002220">
    <property type="entry name" value="DapA-like"/>
</dbReference>
<dbReference type="InterPro" id="IPR053415">
    <property type="entry name" value="ED_pathway_aldolase"/>
</dbReference>
<evidence type="ECO:0000313" key="9">
    <source>
        <dbReference type="EMBL" id="EZQ07062.1"/>
    </source>
</evidence>
<evidence type="ECO:0000256" key="4">
    <source>
        <dbReference type="ARBA" id="ARBA00023277"/>
    </source>
</evidence>
<comment type="caution">
    <text evidence="9">The sequence shown here is derived from an EMBL/GenBank/DDBJ whole genome shotgun (WGS) entry which is preliminary data.</text>
</comment>
<evidence type="ECO:0000256" key="7">
    <source>
        <dbReference type="PIRSR" id="PIRSR001365-1"/>
    </source>
</evidence>
<proteinExistence type="inferred from homology"/>
<dbReference type="SUPFAM" id="SSF51569">
    <property type="entry name" value="Aldolase"/>
    <property type="match status" value="1"/>
</dbReference>
<evidence type="ECO:0000313" key="10">
    <source>
        <dbReference type="Proteomes" id="UP000024332"/>
    </source>
</evidence>
<comment type="similarity">
    <text evidence="5">Belongs to the DapA family. KDPG aldolase subfamily.</text>
</comment>
<keyword evidence="10" id="KW-1185">Reference proteome</keyword>
<evidence type="ECO:0000256" key="2">
    <source>
        <dbReference type="ARBA" id="ARBA00023239"/>
    </source>
</evidence>
<keyword evidence="2" id="KW-0456">Lyase</keyword>
<dbReference type="SMART" id="SM01130">
    <property type="entry name" value="DHDPS"/>
    <property type="match status" value="1"/>
</dbReference>
<evidence type="ECO:0000256" key="6">
    <source>
        <dbReference type="ARBA" id="ARBA00044762"/>
    </source>
</evidence>
<feature type="active site" description="Schiff-base intermediate with substrate" evidence="7">
    <location>
        <position position="153"/>
    </location>
</feature>